<accession>A0AAW1Q655</accession>
<sequence length="149" mass="15365">MVVQALSGCWITVLDHADRNVQLGKGPAFDPVVLCNLTTDYGLDGGSLSPANLLFSQGVPQSCTCQAGPDDILFKATPLVQPAHSWHLQHANNVLPGMRRAQTLSAPGTQPGMAASSLGRVPWAQAEDRLVGGGPAGGSGAVQVLVAML</sequence>
<evidence type="ECO:0000313" key="1">
    <source>
        <dbReference type="EMBL" id="KAK9815794.1"/>
    </source>
</evidence>
<organism evidence="1 2">
    <name type="scientific">[Myrmecia] bisecta</name>
    <dbReference type="NCBI Taxonomy" id="41462"/>
    <lineage>
        <taxon>Eukaryota</taxon>
        <taxon>Viridiplantae</taxon>
        <taxon>Chlorophyta</taxon>
        <taxon>core chlorophytes</taxon>
        <taxon>Trebouxiophyceae</taxon>
        <taxon>Trebouxiales</taxon>
        <taxon>Trebouxiaceae</taxon>
        <taxon>Myrmecia</taxon>
    </lineage>
</organism>
<dbReference type="Proteomes" id="UP001489004">
    <property type="component" value="Unassembled WGS sequence"/>
</dbReference>
<keyword evidence="2" id="KW-1185">Reference proteome</keyword>
<gene>
    <name evidence="1" type="ORF">WJX72_009550</name>
</gene>
<protein>
    <submittedName>
        <fullName evidence="1">Uncharacterized protein</fullName>
    </submittedName>
</protein>
<name>A0AAW1Q655_9CHLO</name>
<proteinExistence type="predicted"/>
<comment type="caution">
    <text evidence="1">The sequence shown here is derived from an EMBL/GenBank/DDBJ whole genome shotgun (WGS) entry which is preliminary data.</text>
</comment>
<dbReference type="EMBL" id="JALJOR010000006">
    <property type="protein sequence ID" value="KAK9815794.1"/>
    <property type="molecule type" value="Genomic_DNA"/>
</dbReference>
<reference evidence="1 2" key="1">
    <citation type="journal article" date="2024" name="Nat. Commun.">
        <title>Phylogenomics reveals the evolutionary origins of lichenization in chlorophyte algae.</title>
        <authorList>
            <person name="Puginier C."/>
            <person name="Libourel C."/>
            <person name="Otte J."/>
            <person name="Skaloud P."/>
            <person name="Haon M."/>
            <person name="Grisel S."/>
            <person name="Petersen M."/>
            <person name="Berrin J.G."/>
            <person name="Delaux P.M."/>
            <person name="Dal Grande F."/>
            <person name="Keller J."/>
        </authorList>
    </citation>
    <scope>NUCLEOTIDE SEQUENCE [LARGE SCALE GENOMIC DNA]</scope>
    <source>
        <strain evidence="1 2">SAG 2043</strain>
    </source>
</reference>
<dbReference type="AlphaFoldDB" id="A0AAW1Q655"/>
<evidence type="ECO:0000313" key="2">
    <source>
        <dbReference type="Proteomes" id="UP001489004"/>
    </source>
</evidence>